<gene>
    <name evidence="9" type="primary">Dana\GF12882</name>
    <name evidence="9" type="synonym">dana_GLEANR_12899</name>
    <name evidence="9" type="ORF">GF12882</name>
</gene>
<proteinExistence type="inferred from homology"/>
<dbReference type="SUPFAM" id="SSF51905">
    <property type="entry name" value="FAD/NAD(P)-binding domain"/>
    <property type="match status" value="2"/>
</dbReference>
<dbReference type="CTD" id="37814"/>
<dbReference type="KEGG" id="dan:6495728"/>
<evidence type="ECO:0000313" key="9">
    <source>
        <dbReference type="EMBL" id="EDV36272.1"/>
    </source>
</evidence>
<dbReference type="InterPro" id="IPR036188">
    <property type="entry name" value="FAD/NAD-bd_sf"/>
</dbReference>
<sequence>MTSLCIIGAGTGGLCCARHAIDNGFQTTVFELSNQIGGTWVYNEATGSVNGVDVHSSMYENLRTNLPKEVMGFPDFEIAQNERSYVRSDEILDFLNQYADNFELKKHIKFNSYVIRVAPKKNKWQVLVKDVTTNKIEFHYFDKVMVANGHYHTPNYIKIPKMQLFKGNFMHSHDFRKRDVFQGKSVLVIGAGPSGMDLSNIISRTATRVTLSHHLKDIGTSIFYDNVNQKPDVKELDENGAFFVDGSYEKFDTIFFCTGYKYSFPFLTVNSGIYVEDNYVQDLYKQCINIMNPSISLIGLPFYVCAAQMMDLQARFILSYYKGSNVLPSKEEMQKDTQEKMEKIWSEGCRRRHAHMLGPKQIDYFNDLANTAGIKNLKPVMTKLHNESSKCFNDNLLHFREDNFKILNDEAFVKIN</sequence>
<dbReference type="EMBL" id="CH902619">
    <property type="protein sequence ID" value="KPU76107.1"/>
    <property type="molecule type" value="Genomic_DNA"/>
</dbReference>
<evidence type="ECO:0000256" key="1">
    <source>
        <dbReference type="ARBA" id="ARBA00001974"/>
    </source>
</evidence>
<dbReference type="OrthoDB" id="66881at2759"/>
<dbReference type="GO" id="GO:0005739">
    <property type="term" value="C:mitochondrion"/>
    <property type="evidence" value="ECO:0007669"/>
    <property type="project" value="EnsemblMetazoa"/>
</dbReference>
<comment type="cofactor">
    <cofactor evidence="1 8">
        <name>FAD</name>
        <dbReference type="ChEBI" id="CHEBI:57692"/>
    </cofactor>
</comment>
<name>B3MCN8_DROAN</name>
<dbReference type="HOGENOM" id="CLU_006909_3_0_1"/>
<dbReference type="FunFam" id="3.50.50.60:FF:000138">
    <property type="entry name" value="Flavin-containing monooxygenase"/>
    <property type="match status" value="1"/>
</dbReference>
<dbReference type="FunCoup" id="B3MCN8">
    <property type="interactions" value="120"/>
</dbReference>
<dbReference type="GO" id="GO:0050661">
    <property type="term" value="F:NADP binding"/>
    <property type="evidence" value="ECO:0007669"/>
    <property type="project" value="InterPro"/>
</dbReference>
<dbReference type="Gene3D" id="3.50.50.60">
    <property type="entry name" value="FAD/NAD(P)-binding domain"/>
    <property type="match status" value="2"/>
</dbReference>
<dbReference type="AlphaFoldDB" id="B3MCN8"/>
<dbReference type="STRING" id="7217.B3MCN8"/>
<dbReference type="InterPro" id="IPR050346">
    <property type="entry name" value="FMO-like"/>
</dbReference>
<dbReference type="Proteomes" id="UP000007801">
    <property type="component" value="Unassembled WGS sequence"/>
</dbReference>
<protein>
    <recommendedName>
        <fullName evidence="8">Flavin-containing monooxygenase</fullName>
        <ecNumber evidence="8">1.-.-.-</ecNumber>
    </recommendedName>
</protein>
<keyword evidence="4 8" id="KW-0274">FAD</keyword>
<evidence type="ECO:0000256" key="5">
    <source>
        <dbReference type="ARBA" id="ARBA00022857"/>
    </source>
</evidence>
<organism evidence="9 10">
    <name type="scientific">Drosophila ananassae</name>
    <name type="common">Fruit fly</name>
    <dbReference type="NCBI Taxonomy" id="7217"/>
    <lineage>
        <taxon>Eukaryota</taxon>
        <taxon>Metazoa</taxon>
        <taxon>Ecdysozoa</taxon>
        <taxon>Arthropoda</taxon>
        <taxon>Hexapoda</taxon>
        <taxon>Insecta</taxon>
        <taxon>Pterygota</taxon>
        <taxon>Neoptera</taxon>
        <taxon>Endopterygota</taxon>
        <taxon>Diptera</taxon>
        <taxon>Brachycera</taxon>
        <taxon>Muscomorpha</taxon>
        <taxon>Ephydroidea</taxon>
        <taxon>Drosophilidae</taxon>
        <taxon>Drosophila</taxon>
        <taxon>Sophophora</taxon>
    </lineage>
</organism>
<dbReference type="InterPro" id="IPR020946">
    <property type="entry name" value="Flavin_mOase-like"/>
</dbReference>
<evidence type="ECO:0000256" key="2">
    <source>
        <dbReference type="ARBA" id="ARBA00009183"/>
    </source>
</evidence>
<dbReference type="GO" id="GO:0050660">
    <property type="term" value="F:flavin adenine dinucleotide binding"/>
    <property type="evidence" value="ECO:0007669"/>
    <property type="project" value="InterPro"/>
</dbReference>
<keyword evidence="7 8" id="KW-0503">Monooxygenase</keyword>
<evidence type="ECO:0000256" key="7">
    <source>
        <dbReference type="ARBA" id="ARBA00023033"/>
    </source>
</evidence>
<dbReference type="eggNOG" id="KOG1399">
    <property type="taxonomic scope" value="Eukaryota"/>
</dbReference>
<evidence type="ECO:0000256" key="3">
    <source>
        <dbReference type="ARBA" id="ARBA00022630"/>
    </source>
</evidence>
<evidence type="ECO:0000313" key="10">
    <source>
        <dbReference type="Proteomes" id="UP000007801"/>
    </source>
</evidence>
<keyword evidence="3 8" id="KW-0285">Flavoprotein</keyword>
<dbReference type="EMBL" id="CH902619">
    <property type="protein sequence ID" value="EDV36272.1"/>
    <property type="molecule type" value="Genomic_DNA"/>
</dbReference>
<evidence type="ECO:0000256" key="4">
    <source>
        <dbReference type="ARBA" id="ARBA00022827"/>
    </source>
</evidence>
<dbReference type="PANTHER" id="PTHR23023">
    <property type="entry name" value="DIMETHYLANILINE MONOOXYGENASE"/>
    <property type="match status" value="1"/>
</dbReference>
<dbReference type="PRINTS" id="PR00370">
    <property type="entry name" value="FMOXYGENASE"/>
</dbReference>
<dbReference type="GO" id="GO:0004499">
    <property type="term" value="F:N,N-dimethylaniline monooxygenase activity"/>
    <property type="evidence" value="ECO:0007669"/>
    <property type="project" value="InterPro"/>
</dbReference>
<dbReference type="GeneID" id="6495728"/>
<keyword evidence="5" id="KW-0521">NADP</keyword>
<dbReference type="GO" id="GO:0005829">
    <property type="term" value="C:cytosol"/>
    <property type="evidence" value="ECO:0007669"/>
    <property type="project" value="EnsemblMetazoa"/>
</dbReference>
<keyword evidence="10" id="KW-1185">Reference proteome</keyword>
<dbReference type="OMA" id="MVTPLWK"/>
<comment type="similarity">
    <text evidence="2 8">Belongs to the FMO family.</text>
</comment>
<keyword evidence="6 8" id="KW-0560">Oxidoreductase</keyword>
<dbReference type="Pfam" id="PF00743">
    <property type="entry name" value="FMO-like"/>
    <property type="match status" value="2"/>
</dbReference>
<accession>B3MCN8</accession>
<reference evidence="9" key="3">
    <citation type="submission" date="2015-10" db="EMBL/GenBank/DDBJ databases">
        <authorList>
            <consortium name="FlyBase"/>
        </authorList>
    </citation>
    <scope>NUCLEOTIDE SEQUENCE</scope>
    <source>
        <strain evidence="9">TSC#14024-0371.13</strain>
    </source>
</reference>
<dbReference type="EC" id="1.-.-.-" evidence="8"/>
<evidence type="ECO:0000256" key="6">
    <source>
        <dbReference type="ARBA" id="ARBA00023002"/>
    </source>
</evidence>
<dbReference type="InterPro" id="IPR000960">
    <property type="entry name" value="Flavin_mOase"/>
</dbReference>
<evidence type="ECO:0000256" key="8">
    <source>
        <dbReference type="RuleBase" id="RU361177"/>
    </source>
</evidence>
<dbReference type="PIRSF" id="PIRSF000332">
    <property type="entry name" value="FMO"/>
    <property type="match status" value="1"/>
</dbReference>
<reference evidence="9 10" key="1">
    <citation type="journal article" date="2007" name="Nature">
        <title>Evolution of genes and genomes on the Drosophila phylogeny.</title>
        <authorList>
            <consortium name="Drosophila 12 Genomes Consortium"/>
            <person name="Clark A.G."/>
            <person name="Eisen M.B."/>
            <person name="Smith D.R."/>
            <person name="Bergman C.M."/>
            <person name="Oliver B."/>
            <person name="Markow T.A."/>
            <person name="Kaufman T.C."/>
            <person name="Kellis M."/>
            <person name="Gelbart W."/>
            <person name="Iyer V.N."/>
            <person name="Pollard D.A."/>
            <person name="Sackton T.B."/>
            <person name="Larracuente A.M."/>
            <person name="Singh N.D."/>
            <person name="Abad J.P."/>
            <person name="Abt D.N."/>
            <person name="Adryan B."/>
            <person name="Aguade M."/>
            <person name="Akashi H."/>
            <person name="Anderson W.W."/>
            <person name="Aquadro C.F."/>
            <person name="Ardell D.H."/>
            <person name="Arguello R."/>
            <person name="Artieri C.G."/>
            <person name="Barbash D.A."/>
            <person name="Barker D."/>
            <person name="Barsanti P."/>
            <person name="Batterham P."/>
            <person name="Batzoglou S."/>
            <person name="Begun D."/>
            <person name="Bhutkar A."/>
            <person name="Blanco E."/>
            <person name="Bosak S.A."/>
            <person name="Bradley R.K."/>
            <person name="Brand A.D."/>
            <person name="Brent M.R."/>
            <person name="Brooks A.N."/>
            <person name="Brown R.H."/>
            <person name="Butlin R.K."/>
            <person name="Caggese C."/>
            <person name="Calvi B.R."/>
            <person name="Bernardo de Carvalho A."/>
            <person name="Caspi A."/>
            <person name="Castrezana S."/>
            <person name="Celniker S.E."/>
            <person name="Chang J.L."/>
            <person name="Chapple C."/>
            <person name="Chatterji S."/>
            <person name="Chinwalla A."/>
            <person name="Civetta A."/>
            <person name="Clifton S.W."/>
            <person name="Comeron J.M."/>
            <person name="Costello J.C."/>
            <person name="Coyne J.A."/>
            <person name="Daub J."/>
            <person name="David R.G."/>
            <person name="Delcher A.L."/>
            <person name="Delehaunty K."/>
            <person name="Do C.B."/>
            <person name="Ebling H."/>
            <person name="Edwards K."/>
            <person name="Eickbush T."/>
            <person name="Evans J.D."/>
            <person name="Filipski A."/>
            <person name="Findeiss S."/>
            <person name="Freyhult E."/>
            <person name="Fulton L."/>
            <person name="Fulton R."/>
            <person name="Garcia A.C."/>
            <person name="Gardiner A."/>
            <person name="Garfield D.A."/>
            <person name="Garvin B.E."/>
            <person name="Gibson G."/>
            <person name="Gilbert D."/>
            <person name="Gnerre S."/>
            <person name="Godfrey J."/>
            <person name="Good R."/>
            <person name="Gotea V."/>
            <person name="Gravely B."/>
            <person name="Greenberg A.J."/>
            <person name="Griffiths-Jones S."/>
            <person name="Gross S."/>
            <person name="Guigo R."/>
            <person name="Gustafson E.A."/>
            <person name="Haerty W."/>
            <person name="Hahn M.W."/>
            <person name="Halligan D.L."/>
            <person name="Halpern A.L."/>
            <person name="Halter G.M."/>
            <person name="Han M.V."/>
            <person name="Heger A."/>
            <person name="Hillier L."/>
            <person name="Hinrichs A.S."/>
            <person name="Holmes I."/>
            <person name="Hoskins R.A."/>
            <person name="Hubisz M.J."/>
            <person name="Hultmark D."/>
            <person name="Huntley M.A."/>
            <person name="Jaffe D.B."/>
            <person name="Jagadeeshan S."/>
            <person name="Jeck W.R."/>
            <person name="Johnson J."/>
            <person name="Jones C.D."/>
            <person name="Jordan W.C."/>
            <person name="Karpen G.H."/>
            <person name="Kataoka E."/>
            <person name="Keightley P.D."/>
            <person name="Kheradpour P."/>
            <person name="Kirkness E.F."/>
            <person name="Koerich L.B."/>
            <person name="Kristiansen K."/>
            <person name="Kudrna D."/>
            <person name="Kulathinal R.J."/>
            <person name="Kumar S."/>
            <person name="Kwok R."/>
            <person name="Lander E."/>
            <person name="Langley C.H."/>
            <person name="Lapoint R."/>
            <person name="Lazzaro B.P."/>
            <person name="Lee S.J."/>
            <person name="Levesque L."/>
            <person name="Li R."/>
            <person name="Lin C.F."/>
            <person name="Lin M.F."/>
            <person name="Lindblad-Toh K."/>
            <person name="Llopart A."/>
            <person name="Long M."/>
            <person name="Low L."/>
            <person name="Lozovsky E."/>
            <person name="Lu J."/>
            <person name="Luo M."/>
            <person name="Machado C.A."/>
            <person name="Makalowski W."/>
            <person name="Marzo M."/>
            <person name="Matsuda M."/>
            <person name="Matzkin L."/>
            <person name="McAllister B."/>
            <person name="McBride C.S."/>
            <person name="McKernan B."/>
            <person name="McKernan K."/>
            <person name="Mendez-Lago M."/>
            <person name="Minx P."/>
            <person name="Mollenhauer M.U."/>
            <person name="Montooth K."/>
            <person name="Mount S.M."/>
            <person name="Mu X."/>
            <person name="Myers E."/>
            <person name="Negre B."/>
            <person name="Newfeld S."/>
            <person name="Nielsen R."/>
            <person name="Noor M.A."/>
            <person name="O'Grady P."/>
            <person name="Pachter L."/>
            <person name="Papaceit M."/>
            <person name="Parisi M.J."/>
            <person name="Parisi M."/>
            <person name="Parts L."/>
            <person name="Pedersen J.S."/>
            <person name="Pesole G."/>
            <person name="Phillippy A.M."/>
            <person name="Ponting C.P."/>
            <person name="Pop M."/>
            <person name="Porcelli D."/>
            <person name="Powell J.R."/>
            <person name="Prohaska S."/>
            <person name="Pruitt K."/>
            <person name="Puig M."/>
            <person name="Quesneville H."/>
            <person name="Ram K.R."/>
            <person name="Rand D."/>
            <person name="Rasmussen M.D."/>
            <person name="Reed L.K."/>
            <person name="Reenan R."/>
            <person name="Reily A."/>
            <person name="Remington K.A."/>
            <person name="Rieger T.T."/>
            <person name="Ritchie M.G."/>
            <person name="Robin C."/>
            <person name="Rogers Y.H."/>
            <person name="Rohde C."/>
            <person name="Rozas J."/>
            <person name="Rubenfield M.J."/>
            <person name="Ruiz A."/>
            <person name="Russo S."/>
            <person name="Salzberg S.L."/>
            <person name="Sanchez-Gracia A."/>
            <person name="Saranga D.J."/>
            <person name="Sato H."/>
            <person name="Schaeffer S.W."/>
            <person name="Schatz M.C."/>
            <person name="Schlenke T."/>
            <person name="Schwartz R."/>
            <person name="Segarra C."/>
            <person name="Singh R.S."/>
            <person name="Sirot L."/>
            <person name="Sirota M."/>
            <person name="Sisneros N.B."/>
            <person name="Smith C.D."/>
            <person name="Smith T.F."/>
            <person name="Spieth J."/>
            <person name="Stage D.E."/>
            <person name="Stark A."/>
            <person name="Stephan W."/>
            <person name="Strausberg R.L."/>
            <person name="Strempel S."/>
            <person name="Sturgill D."/>
            <person name="Sutton G."/>
            <person name="Sutton G.G."/>
            <person name="Tao W."/>
            <person name="Teichmann S."/>
            <person name="Tobari Y.N."/>
            <person name="Tomimura Y."/>
            <person name="Tsolas J.M."/>
            <person name="Valente V.L."/>
            <person name="Venter E."/>
            <person name="Venter J.C."/>
            <person name="Vicario S."/>
            <person name="Vieira F.G."/>
            <person name="Vilella A.J."/>
            <person name="Villasante A."/>
            <person name="Walenz B."/>
            <person name="Wang J."/>
            <person name="Wasserman M."/>
            <person name="Watts T."/>
            <person name="Wilson D."/>
            <person name="Wilson R.K."/>
            <person name="Wing R.A."/>
            <person name="Wolfner M.F."/>
            <person name="Wong A."/>
            <person name="Wong G.K."/>
            <person name="Wu C.I."/>
            <person name="Wu G."/>
            <person name="Yamamoto D."/>
            <person name="Yang H.P."/>
            <person name="Yang S.P."/>
            <person name="Yorke J.A."/>
            <person name="Yoshida K."/>
            <person name="Zdobnov E."/>
            <person name="Zhang P."/>
            <person name="Zhang Y."/>
            <person name="Zimin A.V."/>
            <person name="Baldwin J."/>
            <person name="Abdouelleil A."/>
            <person name="Abdulkadir J."/>
            <person name="Abebe A."/>
            <person name="Abera B."/>
            <person name="Abreu J."/>
            <person name="Acer S.C."/>
            <person name="Aftuck L."/>
            <person name="Alexander A."/>
            <person name="An P."/>
            <person name="Anderson E."/>
            <person name="Anderson S."/>
            <person name="Arachi H."/>
            <person name="Azer M."/>
            <person name="Bachantsang P."/>
            <person name="Barry A."/>
            <person name="Bayul T."/>
            <person name="Berlin A."/>
            <person name="Bessette D."/>
            <person name="Bloom T."/>
            <person name="Blye J."/>
            <person name="Boguslavskiy L."/>
            <person name="Bonnet C."/>
            <person name="Boukhgalter B."/>
            <person name="Bourzgui I."/>
            <person name="Brown A."/>
            <person name="Cahill P."/>
            <person name="Channer S."/>
            <person name="Cheshatsang Y."/>
            <person name="Chuda L."/>
            <person name="Citroen M."/>
            <person name="Collymore A."/>
            <person name="Cooke P."/>
            <person name="Costello M."/>
            <person name="D'Aco K."/>
            <person name="Daza R."/>
            <person name="De Haan G."/>
            <person name="DeGray S."/>
            <person name="DeMaso C."/>
            <person name="Dhargay N."/>
            <person name="Dooley K."/>
            <person name="Dooley E."/>
            <person name="Doricent M."/>
            <person name="Dorje P."/>
            <person name="Dorjee K."/>
            <person name="Dupes A."/>
            <person name="Elong R."/>
            <person name="Falk J."/>
            <person name="Farina A."/>
            <person name="Faro S."/>
            <person name="Ferguson D."/>
            <person name="Fisher S."/>
            <person name="Foley C.D."/>
            <person name="Franke A."/>
            <person name="Friedrich D."/>
            <person name="Gadbois L."/>
            <person name="Gearin G."/>
            <person name="Gearin C.R."/>
            <person name="Giannoukos G."/>
            <person name="Goode T."/>
            <person name="Graham J."/>
            <person name="Grandbois E."/>
            <person name="Grewal S."/>
            <person name="Gyaltsen K."/>
            <person name="Hafez N."/>
            <person name="Hagos B."/>
            <person name="Hall J."/>
            <person name="Henson C."/>
            <person name="Hollinger A."/>
            <person name="Honan T."/>
            <person name="Huard M.D."/>
            <person name="Hughes L."/>
            <person name="Hurhula B."/>
            <person name="Husby M.E."/>
            <person name="Kamat A."/>
            <person name="Kanga B."/>
            <person name="Kashin S."/>
            <person name="Khazanovich D."/>
            <person name="Kisner P."/>
            <person name="Lance K."/>
            <person name="Lara M."/>
            <person name="Lee W."/>
            <person name="Lennon N."/>
            <person name="Letendre F."/>
            <person name="LeVine R."/>
            <person name="Lipovsky A."/>
            <person name="Liu X."/>
            <person name="Liu J."/>
            <person name="Liu S."/>
            <person name="Lokyitsang T."/>
            <person name="Lokyitsang Y."/>
            <person name="Lubonja R."/>
            <person name="Lui A."/>
            <person name="MacDonald P."/>
            <person name="Magnisalis V."/>
            <person name="Maru K."/>
            <person name="Matthews C."/>
            <person name="McCusker W."/>
            <person name="McDonough S."/>
            <person name="Mehta T."/>
            <person name="Meldrim J."/>
            <person name="Meneus L."/>
            <person name="Mihai O."/>
            <person name="Mihalev A."/>
            <person name="Mihova T."/>
            <person name="Mittelman R."/>
            <person name="Mlenga V."/>
            <person name="Montmayeur A."/>
            <person name="Mulrain L."/>
            <person name="Navidi A."/>
            <person name="Naylor J."/>
            <person name="Negash T."/>
            <person name="Nguyen T."/>
            <person name="Nguyen N."/>
            <person name="Nicol R."/>
            <person name="Norbu C."/>
            <person name="Norbu N."/>
            <person name="Novod N."/>
            <person name="O'Neill B."/>
            <person name="Osman S."/>
            <person name="Markiewicz E."/>
            <person name="Oyono O.L."/>
            <person name="Patti C."/>
            <person name="Phunkhang P."/>
            <person name="Pierre F."/>
            <person name="Priest M."/>
            <person name="Raghuraman S."/>
            <person name="Rege F."/>
            <person name="Reyes R."/>
            <person name="Rise C."/>
            <person name="Rogov P."/>
            <person name="Ross K."/>
            <person name="Ryan E."/>
            <person name="Settipalli S."/>
            <person name="Shea T."/>
            <person name="Sherpa N."/>
            <person name="Shi L."/>
            <person name="Shih D."/>
            <person name="Sparrow T."/>
            <person name="Spaulding J."/>
            <person name="Stalker J."/>
            <person name="Stange-Thomann N."/>
            <person name="Stavropoulos S."/>
            <person name="Stone C."/>
            <person name="Strader C."/>
            <person name="Tesfaye S."/>
            <person name="Thomson T."/>
            <person name="Thoulutsang Y."/>
            <person name="Thoulutsang D."/>
            <person name="Topham K."/>
            <person name="Topping I."/>
            <person name="Tsamla T."/>
            <person name="Vassiliev H."/>
            <person name="Vo A."/>
            <person name="Wangchuk T."/>
            <person name="Wangdi T."/>
            <person name="Weiand M."/>
            <person name="Wilkinson J."/>
            <person name="Wilson A."/>
            <person name="Yadav S."/>
            <person name="Young G."/>
            <person name="Yu Q."/>
            <person name="Zembek L."/>
            <person name="Zhong D."/>
            <person name="Zimmer A."/>
            <person name="Zwirko Z."/>
            <person name="Jaffe D.B."/>
            <person name="Alvarez P."/>
            <person name="Brockman W."/>
            <person name="Butler J."/>
            <person name="Chin C."/>
            <person name="Gnerre S."/>
            <person name="Grabherr M."/>
            <person name="Kleber M."/>
            <person name="Mauceli E."/>
            <person name="MacCallum I."/>
        </authorList>
    </citation>
    <scope>NUCLEOTIDE SEQUENCE [LARGE SCALE GENOMIC DNA]</scope>
    <source>
        <strain evidence="9">TSC#14024-0371.13</strain>
        <strain evidence="10">Tucson 14024-0371.13</strain>
    </source>
</reference>
<dbReference type="SMR" id="B3MCN8"/>
<reference evidence="9" key="2">
    <citation type="journal article" date="2008" name="Bioinformatics">
        <title>Assembly reconciliation.</title>
        <authorList>
            <person name="Zimin A.V."/>
            <person name="Smith D.R."/>
            <person name="Sutton G."/>
            <person name="Yorke J.A."/>
        </authorList>
    </citation>
    <scope>NUCLEOTIDE SEQUENCE</scope>
    <source>
        <strain evidence="9">TSC#14024-0371.13</strain>
    </source>
</reference>